<dbReference type="Proteomes" id="UP000054166">
    <property type="component" value="Unassembled WGS sequence"/>
</dbReference>
<protein>
    <submittedName>
        <fullName evidence="1">Uncharacterized protein</fullName>
    </submittedName>
</protein>
<reference evidence="1 2" key="1">
    <citation type="submission" date="2014-04" db="EMBL/GenBank/DDBJ databases">
        <authorList>
            <consortium name="DOE Joint Genome Institute"/>
            <person name="Kuo A."/>
            <person name="Tarkka M."/>
            <person name="Buscot F."/>
            <person name="Kohler A."/>
            <person name="Nagy L.G."/>
            <person name="Floudas D."/>
            <person name="Copeland A."/>
            <person name="Barry K.W."/>
            <person name="Cichocki N."/>
            <person name="Veneault-Fourrey C."/>
            <person name="LaButti K."/>
            <person name="Lindquist E.A."/>
            <person name="Lipzen A."/>
            <person name="Lundell T."/>
            <person name="Morin E."/>
            <person name="Murat C."/>
            <person name="Sun H."/>
            <person name="Tunlid A."/>
            <person name="Henrissat B."/>
            <person name="Grigoriev I.V."/>
            <person name="Hibbett D.S."/>
            <person name="Martin F."/>
            <person name="Nordberg H.P."/>
            <person name="Cantor M.N."/>
            <person name="Hua S.X."/>
        </authorList>
    </citation>
    <scope>NUCLEOTIDE SEQUENCE [LARGE SCALE GENOMIC DNA]</scope>
    <source>
        <strain evidence="1 2">F 1598</strain>
    </source>
</reference>
<keyword evidence="2" id="KW-1185">Reference proteome</keyword>
<evidence type="ECO:0000313" key="1">
    <source>
        <dbReference type="EMBL" id="KIM89811.1"/>
    </source>
</evidence>
<accession>A0A0C3GGR1</accession>
<organism evidence="1 2">
    <name type="scientific">Piloderma croceum (strain F 1598)</name>
    <dbReference type="NCBI Taxonomy" id="765440"/>
    <lineage>
        <taxon>Eukaryota</taxon>
        <taxon>Fungi</taxon>
        <taxon>Dikarya</taxon>
        <taxon>Basidiomycota</taxon>
        <taxon>Agaricomycotina</taxon>
        <taxon>Agaricomycetes</taxon>
        <taxon>Agaricomycetidae</taxon>
        <taxon>Atheliales</taxon>
        <taxon>Atheliaceae</taxon>
        <taxon>Piloderma</taxon>
    </lineage>
</organism>
<reference evidence="2" key="2">
    <citation type="submission" date="2015-01" db="EMBL/GenBank/DDBJ databases">
        <title>Evolutionary Origins and Diversification of the Mycorrhizal Mutualists.</title>
        <authorList>
            <consortium name="DOE Joint Genome Institute"/>
            <consortium name="Mycorrhizal Genomics Consortium"/>
            <person name="Kohler A."/>
            <person name="Kuo A."/>
            <person name="Nagy L.G."/>
            <person name="Floudas D."/>
            <person name="Copeland A."/>
            <person name="Barry K.W."/>
            <person name="Cichocki N."/>
            <person name="Veneault-Fourrey C."/>
            <person name="LaButti K."/>
            <person name="Lindquist E.A."/>
            <person name="Lipzen A."/>
            <person name="Lundell T."/>
            <person name="Morin E."/>
            <person name="Murat C."/>
            <person name="Riley R."/>
            <person name="Ohm R."/>
            <person name="Sun H."/>
            <person name="Tunlid A."/>
            <person name="Henrissat B."/>
            <person name="Grigoriev I.V."/>
            <person name="Hibbett D.S."/>
            <person name="Martin F."/>
        </authorList>
    </citation>
    <scope>NUCLEOTIDE SEQUENCE [LARGE SCALE GENOMIC DNA]</scope>
    <source>
        <strain evidence="2">F 1598</strain>
    </source>
</reference>
<dbReference type="EMBL" id="KN832974">
    <property type="protein sequence ID" value="KIM89811.1"/>
    <property type="molecule type" value="Genomic_DNA"/>
</dbReference>
<proteinExistence type="predicted"/>
<gene>
    <name evidence="1" type="ORF">PILCRDRAFT_812606</name>
</gene>
<dbReference type="AlphaFoldDB" id="A0A0C3GGR1"/>
<dbReference type="InParanoid" id="A0A0C3GGR1"/>
<dbReference type="HOGENOM" id="CLU_2740903_0_0_1"/>
<name>A0A0C3GGR1_PILCF</name>
<sequence length="71" mass="8042">MRKVDIKYRARCFMHPSDVGRYIASLHKTPCFASGQAATARVPKAAHSFYRAYDDSRIGFPKPKGLKRALE</sequence>
<evidence type="ECO:0000313" key="2">
    <source>
        <dbReference type="Proteomes" id="UP000054166"/>
    </source>
</evidence>